<dbReference type="OrthoDB" id="9801077at2"/>
<proteinExistence type="inferred from homology"/>
<dbReference type="InterPro" id="IPR017853">
    <property type="entry name" value="GH"/>
</dbReference>
<dbReference type="PANTHER" id="PTHR42732">
    <property type="entry name" value="BETA-GALACTOSIDASE"/>
    <property type="match status" value="1"/>
</dbReference>
<evidence type="ECO:0000256" key="5">
    <source>
        <dbReference type="SAM" id="SignalP"/>
    </source>
</evidence>
<dbReference type="Pfam" id="PF00703">
    <property type="entry name" value="Glyco_hydro_2"/>
    <property type="match status" value="1"/>
</dbReference>
<comment type="caution">
    <text evidence="9">The sequence shown here is derived from an EMBL/GenBank/DDBJ whole genome shotgun (WGS) entry which is preliminary data.</text>
</comment>
<feature type="compositionally biased region" description="Polar residues" evidence="4">
    <location>
        <begin position="806"/>
        <end position="818"/>
    </location>
</feature>
<dbReference type="PANTHER" id="PTHR42732:SF2">
    <property type="entry name" value="BETA-MANNOSIDASE"/>
    <property type="match status" value="1"/>
</dbReference>
<feature type="signal peptide" evidence="5">
    <location>
        <begin position="1"/>
        <end position="20"/>
    </location>
</feature>
<dbReference type="Gene3D" id="2.60.40.10">
    <property type="entry name" value="Immunoglobulins"/>
    <property type="match status" value="1"/>
</dbReference>
<feature type="domain" description="Glycoside hydrolase family 2 immunoglobulin-like beta-sandwich" evidence="6">
    <location>
        <begin position="192"/>
        <end position="288"/>
    </location>
</feature>
<evidence type="ECO:0000259" key="7">
    <source>
        <dbReference type="Pfam" id="PF02836"/>
    </source>
</evidence>
<dbReference type="InterPro" id="IPR036156">
    <property type="entry name" value="Beta-gal/glucu_dom_sf"/>
</dbReference>
<feature type="region of interest" description="Disordered" evidence="4">
    <location>
        <begin position="787"/>
        <end position="818"/>
    </location>
</feature>
<feature type="domain" description="Glycosyl hydrolases family 2 sugar binding" evidence="8">
    <location>
        <begin position="38"/>
        <end position="158"/>
    </location>
</feature>
<keyword evidence="10" id="KW-1185">Reference proteome</keyword>
<evidence type="ECO:0000259" key="8">
    <source>
        <dbReference type="Pfam" id="PF02837"/>
    </source>
</evidence>
<dbReference type="InterPro" id="IPR006103">
    <property type="entry name" value="Glyco_hydro_2_cat"/>
</dbReference>
<feature type="compositionally biased region" description="Basic and acidic residues" evidence="4">
    <location>
        <begin position="787"/>
        <end position="797"/>
    </location>
</feature>
<dbReference type="InterPro" id="IPR008979">
    <property type="entry name" value="Galactose-bd-like_sf"/>
</dbReference>
<keyword evidence="2 9" id="KW-0378">Hydrolase</keyword>
<feature type="chain" id="PRO_5019036455" evidence="5">
    <location>
        <begin position="21"/>
        <end position="926"/>
    </location>
</feature>
<dbReference type="AlphaFoldDB" id="A0A437PTX5"/>
<dbReference type="RefSeq" id="WP_127802830.1">
    <property type="nucleotide sequence ID" value="NZ_SACY01000002.1"/>
</dbReference>
<accession>A0A437PTX5</accession>
<gene>
    <name evidence="9" type="ORF">EOJ36_04465</name>
</gene>
<protein>
    <submittedName>
        <fullName evidence="9">Glycoside hydrolase family 2</fullName>
    </submittedName>
</protein>
<dbReference type="InterPro" id="IPR006102">
    <property type="entry name" value="Ig-like_GH2"/>
</dbReference>
<dbReference type="Gene3D" id="2.60.120.260">
    <property type="entry name" value="Galactose-binding domain-like"/>
    <property type="match status" value="1"/>
</dbReference>
<evidence type="ECO:0000256" key="3">
    <source>
        <dbReference type="ARBA" id="ARBA00023295"/>
    </source>
</evidence>
<evidence type="ECO:0000256" key="1">
    <source>
        <dbReference type="ARBA" id="ARBA00007401"/>
    </source>
</evidence>
<keyword evidence="5" id="KW-0732">Signal</keyword>
<dbReference type="SUPFAM" id="SSF49303">
    <property type="entry name" value="beta-Galactosidase/glucuronidase domain"/>
    <property type="match status" value="1"/>
</dbReference>
<dbReference type="Pfam" id="PF02836">
    <property type="entry name" value="Glyco_hydro_2_C"/>
    <property type="match status" value="1"/>
</dbReference>
<sequence length="926" mass="106338">MKNFKTYLFSLLFTSYFLQAQMPLPEHPRPDFYRENWKNLNGQWDFAFDSLDIGQKQKWFANPANIQKGIINVPFSWASVLSGQKDLADIGWYHKKIKVPKAWSQKRTFVVIGASDWETHVYLDGKLLGSHQGGYTPFSFDLTPYLQYDKEQSLVIRVDDKRRDFTLYGKQGYGNARGLWQTIYLESRGVDYVEAFEISPDIDKNLIQVKAIFPQATSKALTLKTHIQTKEGITFQKEVPAGSKEINFSIAIPKPRLWTLEDPYLYDYQVQLGDAEQMDQFSGYFGMRKITADFLPNSDIAYVFLNNKPIYLKLALDQSYHPEGFYTFPTDKFMYDEIVRSKKIGLNGIRTHIKAEIPRKLYWADKLGLLVMADLPNSWGEPGELMRKEAEFTLREMIKRDFNHPSIFSWIVFNETWGLTTKVEENGKKKSKYLPSTQKWVTEMYHLTKDLDMSRLVEDNSICCGFGHTETDIHSWHSYLPGYEWDEFLKKQSDSTFEGSTWNFEKGYKQGKQPMINSEFGNVWGYKNSTGDVDYTFDYHKAMNAFRNNIKVAGWLYTEHHDVINEWNGYYKFDRTEKETGLGALAKGMSLKDLHADFYISTGQEITFAGKAGEKLTIPLTLSALTDQSKLGQNLHLKVIFEGQTAWGERKTWWENNRLIDFKPWSVQKLQDLTLELPKDRSINTLHLILQDDNGAILHQNFVNVIVENGNIQPSDPKQKLIEASLENPTALKWSKKDWRAVDGHKLNGAGFGFYEYEFNWPSNLKEGDIAQVSFFVEASPKPLLGKDRVDSGKMEGDYMLGKGTSDPSKNPNSYPQTDSYKNPGIVQIFANAQLAGTVDLEDDPADHQGILSWHYQPRNHELNEAGTYGYWVQVNIPALSIQEAVNTGKMKIKLEVPEAFSTGLALYGTKSGRFMINPSLLIKTK</sequence>
<dbReference type="GO" id="GO:0005975">
    <property type="term" value="P:carbohydrate metabolic process"/>
    <property type="evidence" value="ECO:0007669"/>
    <property type="project" value="InterPro"/>
</dbReference>
<name>A0A437PTX5_9BACT</name>
<evidence type="ECO:0000313" key="10">
    <source>
        <dbReference type="Proteomes" id="UP000282832"/>
    </source>
</evidence>
<evidence type="ECO:0000313" key="9">
    <source>
        <dbReference type="EMBL" id="RVU25677.1"/>
    </source>
</evidence>
<dbReference type="SUPFAM" id="SSF51445">
    <property type="entry name" value="(Trans)glycosidases"/>
    <property type="match status" value="1"/>
</dbReference>
<dbReference type="EMBL" id="SACY01000002">
    <property type="protein sequence ID" value="RVU25677.1"/>
    <property type="molecule type" value="Genomic_DNA"/>
</dbReference>
<dbReference type="InterPro" id="IPR051913">
    <property type="entry name" value="GH2_Domain-Containing"/>
</dbReference>
<dbReference type="InterPro" id="IPR006104">
    <property type="entry name" value="Glyco_hydro_2_N"/>
</dbReference>
<evidence type="ECO:0000256" key="4">
    <source>
        <dbReference type="SAM" id="MobiDB-lite"/>
    </source>
</evidence>
<dbReference type="SUPFAM" id="SSF49785">
    <property type="entry name" value="Galactose-binding domain-like"/>
    <property type="match status" value="1"/>
</dbReference>
<dbReference type="Proteomes" id="UP000282832">
    <property type="component" value="Unassembled WGS sequence"/>
</dbReference>
<dbReference type="InterPro" id="IPR013783">
    <property type="entry name" value="Ig-like_fold"/>
</dbReference>
<evidence type="ECO:0000256" key="2">
    <source>
        <dbReference type="ARBA" id="ARBA00022801"/>
    </source>
</evidence>
<dbReference type="Pfam" id="PF02837">
    <property type="entry name" value="Glyco_hydro_2_N"/>
    <property type="match status" value="1"/>
</dbReference>
<feature type="domain" description="Glycoside hydrolase family 2 catalytic" evidence="7">
    <location>
        <begin position="304"/>
        <end position="531"/>
    </location>
</feature>
<evidence type="ECO:0000259" key="6">
    <source>
        <dbReference type="Pfam" id="PF00703"/>
    </source>
</evidence>
<dbReference type="Gene3D" id="3.20.20.80">
    <property type="entry name" value="Glycosidases"/>
    <property type="match status" value="1"/>
</dbReference>
<reference evidence="9 10" key="1">
    <citation type="submission" date="2019-01" db="EMBL/GenBank/DDBJ databases">
        <authorList>
            <person name="Chen W.-M."/>
        </authorList>
    </citation>
    <scope>NUCLEOTIDE SEQUENCE [LARGE SCALE GENOMIC DNA]</scope>
    <source>
        <strain evidence="9 10">FSY-15</strain>
    </source>
</reference>
<comment type="similarity">
    <text evidence="1">Belongs to the glycosyl hydrolase 2 family.</text>
</comment>
<keyword evidence="3" id="KW-0326">Glycosidase</keyword>
<organism evidence="9 10">
    <name type="scientific">Sandaracinomonas limnophila</name>
    <dbReference type="NCBI Taxonomy" id="1862386"/>
    <lineage>
        <taxon>Bacteria</taxon>
        <taxon>Pseudomonadati</taxon>
        <taxon>Bacteroidota</taxon>
        <taxon>Cytophagia</taxon>
        <taxon>Cytophagales</taxon>
        <taxon>Flectobacillaceae</taxon>
        <taxon>Sandaracinomonas</taxon>
    </lineage>
</organism>
<dbReference type="GO" id="GO:0004553">
    <property type="term" value="F:hydrolase activity, hydrolyzing O-glycosyl compounds"/>
    <property type="evidence" value="ECO:0007669"/>
    <property type="project" value="InterPro"/>
</dbReference>